<evidence type="ECO:0008006" key="12">
    <source>
        <dbReference type="Google" id="ProtNLM"/>
    </source>
</evidence>
<dbReference type="InterPro" id="IPR036396">
    <property type="entry name" value="Cyt_P450_sf"/>
</dbReference>
<dbReference type="GO" id="GO:0020037">
    <property type="term" value="F:heme binding"/>
    <property type="evidence" value="ECO:0007669"/>
    <property type="project" value="InterPro"/>
</dbReference>
<dbReference type="EMBL" id="JAPQKH010000002">
    <property type="protein sequence ID" value="KAJ5113209.1"/>
    <property type="molecule type" value="Genomic_DNA"/>
</dbReference>
<keyword evidence="3 8" id="KW-0349">Heme</keyword>
<reference evidence="10" key="1">
    <citation type="submission" date="2022-11" db="EMBL/GenBank/DDBJ databases">
        <authorList>
            <person name="Petersen C."/>
        </authorList>
    </citation>
    <scope>NUCLEOTIDE SEQUENCE</scope>
    <source>
        <strain evidence="10">IBT 30069</strain>
    </source>
</reference>
<dbReference type="GO" id="GO:0043386">
    <property type="term" value="P:mycotoxin biosynthetic process"/>
    <property type="evidence" value="ECO:0007669"/>
    <property type="project" value="UniProtKB-ARBA"/>
</dbReference>
<dbReference type="InterPro" id="IPR002401">
    <property type="entry name" value="Cyt_P450_E_grp-I"/>
</dbReference>
<dbReference type="SUPFAM" id="SSF48264">
    <property type="entry name" value="Cytochrome P450"/>
    <property type="match status" value="1"/>
</dbReference>
<keyword evidence="4 8" id="KW-0479">Metal-binding</keyword>
<feature type="binding site" description="axial binding residue" evidence="8">
    <location>
        <position position="417"/>
    </location>
    <ligand>
        <name>heme</name>
        <dbReference type="ChEBI" id="CHEBI:30413"/>
    </ligand>
    <ligandPart>
        <name>Fe</name>
        <dbReference type="ChEBI" id="CHEBI:18248"/>
    </ligandPart>
</feature>
<dbReference type="InterPro" id="IPR017972">
    <property type="entry name" value="Cyt_P450_CS"/>
</dbReference>
<sequence length="505" mass="56464">MFFVLAATIIIFLVIFYAGVIFRGSKWQRPPLPPGPPGKPFIGNLWDLSSPDKQDWEHFFNLKERYGPICYMNIAGQPLVMLNDGRLALQLLEKRSSIHSSRPAHPFLDIAWNDQVSFSFQRNSISRGRTSLTKTFEGSKRISESYKKAGAIILKIVYGYTIEPHRPDPLVNLADQAMQGFSIAFSSTTWAVNFMPILGSLPAWFPGAGFIKLAQRFKTDALALADIPHDIVTQQMKDGTFSPSFLSEVLQKHPVKPGSKEETILKWSAGSMYAGGSDTTVSSISCFFLAMALFPEVQHKAQEEIDSVIGDDQLPQSEDRKPLPYIDAVVKEVLRWHPVLPVNVPHVSTQDDVCEGFFIPKGSWVMANIWGITHDPSNYDEPMSFKPERFLDSESVDGHSPAPDPHRLVFGFGRRACPGRILTDENIFLTVAQCLAVFNISKPVENGKVQKITAAFTSGLISHPMSYKLSILPRSENHRSLVEFLEIRYPWEDSHAELLASVSKA</sequence>
<gene>
    <name evidence="10" type="ORF">N7456_001743</name>
</gene>
<evidence type="ECO:0000256" key="3">
    <source>
        <dbReference type="ARBA" id="ARBA00022617"/>
    </source>
</evidence>
<dbReference type="InterPro" id="IPR001128">
    <property type="entry name" value="Cyt_P450"/>
</dbReference>
<proteinExistence type="inferred from homology"/>
<evidence type="ECO:0000313" key="11">
    <source>
        <dbReference type="Proteomes" id="UP001149165"/>
    </source>
</evidence>
<name>A0A9W9G734_9EURO</name>
<keyword evidence="7 9" id="KW-0503">Monooxygenase</keyword>
<comment type="cofactor">
    <cofactor evidence="1 8">
        <name>heme</name>
        <dbReference type="ChEBI" id="CHEBI:30413"/>
    </cofactor>
</comment>
<evidence type="ECO:0000256" key="5">
    <source>
        <dbReference type="ARBA" id="ARBA00023002"/>
    </source>
</evidence>
<dbReference type="OrthoDB" id="2789670at2759"/>
<keyword evidence="11" id="KW-1185">Reference proteome</keyword>
<accession>A0A9W9G734</accession>
<dbReference type="GO" id="GO:0005506">
    <property type="term" value="F:iron ion binding"/>
    <property type="evidence" value="ECO:0007669"/>
    <property type="project" value="InterPro"/>
</dbReference>
<dbReference type="PROSITE" id="PS00086">
    <property type="entry name" value="CYTOCHROME_P450"/>
    <property type="match status" value="1"/>
</dbReference>
<evidence type="ECO:0000256" key="2">
    <source>
        <dbReference type="ARBA" id="ARBA00010617"/>
    </source>
</evidence>
<protein>
    <recommendedName>
        <fullName evidence="12">Cytochrome P450</fullName>
    </recommendedName>
</protein>
<dbReference type="AlphaFoldDB" id="A0A9W9G734"/>
<comment type="caution">
    <text evidence="10">The sequence shown here is derived from an EMBL/GenBank/DDBJ whole genome shotgun (WGS) entry which is preliminary data.</text>
</comment>
<comment type="similarity">
    <text evidence="2 9">Belongs to the cytochrome P450 family.</text>
</comment>
<dbReference type="PRINTS" id="PR00385">
    <property type="entry name" value="P450"/>
</dbReference>
<dbReference type="Gene3D" id="1.10.630.10">
    <property type="entry name" value="Cytochrome P450"/>
    <property type="match status" value="1"/>
</dbReference>
<keyword evidence="5 9" id="KW-0560">Oxidoreductase</keyword>
<evidence type="ECO:0000256" key="9">
    <source>
        <dbReference type="RuleBase" id="RU000461"/>
    </source>
</evidence>
<keyword evidence="6 8" id="KW-0408">Iron</keyword>
<dbReference type="PANTHER" id="PTHR46300:SF7">
    <property type="entry name" value="P450, PUTATIVE (EUROFUNG)-RELATED"/>
    <property type="match status" value="1"/>
</dbReference>
<organism evidence="10 11">
    <name type="scientific">Penicillium angulare</name>
    <dbReference type="NCBI Taxonomy" id="116970"/>
    <lineage>
        <taxon>Eukaryota</taxon>
        <taxon>Fungi</taxon>
        <taxon>Dikarya</taxon>
        <taxon>Ascomycota</taxon>
        <taxon>Pezizomycotina</taxon>
        <taxon>Eurotiomycetes</taxon>
        <taxon>Eurotiomycetidae</taxon>
        <taxon>Eurotiales</taxon>
        <taxon>Aspergillaceae</taxon>
        <taxon>Penicillium</taxon>
    </lineage>
</organism>
<dbReference type="PANTHER" id="PTHR46300">
    <property type="entry name" value="P450, PUTATIVE (EUROFUNG)-RELATED-RELATED"/>
    <property type="match status" value="1"/>
</dbReference>
<dbReference type="CDD" id="cd11065">
    <property type="entry name" value="CYP64-like"/>
    <property type="match status" value="1"/>
</dbReference>
<dbReference type="Pfam" id="PF00067">
    <property type="entry name" value="p450"/>
    <property type="match status" value="2"/>
</dbReference>
<reference evidence="10" key="2">
    <citation type="journal article" date="2023" name="IMA Fungus">
        <title>Comparative genomic study of the Penicillium genus elucidates a diverse pangenome and 15 lateral gene transfer events.</title>
        <authorList>
            <person name="Petersen C."/>
            <person name="Sorensen T."/>
            <person name="Nielsen M.R."/>
            <person name="Sondergaard T.E."/>
            <person name="Sorensen J.L."/>
            <person name="Fitzpatrick D.A."/>
            <person name="Frisvad J.C."/>
            <person name="Nielsen K.L."/>
        </authorList>
    </citation>
    <scope>NUCLEOTIDE SEQUENCE</scope>
    <source>
        <strain evidence="10">IBT 30069</strain>
    </source>
</reference>
<evidence type="ECO:0000256" key="8">
    <source>
        <dbReference type="PIRSR" id="PIRSR602401-1"/>
    </source>
</evidence>
<evidence type="ECO:0000256" key="1">
    <source>
        <dbReference type="ARBA" id="ARBA00001971"/>
    </source>
</evidence>
<dbReference type="GO" id="GO:0016705">
    <property type="term" value="F:oxidoreductase activity, acting on paired donors, with incorporation or reduction of molecular oxygen"/>
    <property type="evidence" value="ECO:0007669"/>
    <property type="project" value="InterPro"/>
</dbReference>
<evidence type="ECO:0000256" key="4">
    <source>
        <dbReference type="ARBA" id="ARBA00022723"/>
    </source>
</evidence>
<evidence type="ECO:0000256" key="6">
    <source>
        <dbReference type="ARBA" id="ARBA00023004"/>
    </source>
</evidence>
<dbReference type="GO" id="GO:0004497">
    <property type="term" value="F:monooxygenase activity"/>
    <property type="evidence" value="ECO:0007669"/>
    <property type="project" value="UniProtKB-KW"/>
</dbReference>
<dbReference type="InterPro" id="IPR050364">
    <property type="entry name" value="Cytochrome_P450_fung"/>
</dbReference>
<evidence type="ECO:0000313" key="10">
    <source>
        <dbReference type="EMBL" id="KAJ5113209.1"/>
    </source>
</evidence>
<dbReference type="Proteomes" id="UP001149165">
    <property type="component" value="Unassembled WGS sequence"/>
</dbReference>
<dbReference type="PRINTS" id="PR00463">
    <property type="entry name" value="EP450I"/>
</dbReference>
<evidence type="ECO:0000256" key="7">
    <source>
        <dbReference type="ARBA" id="ARBA00023033"/>
    </source>
</evidence>